<organism evidence="7 8">
    <name type="scientific">Anaplasma platys</name>
    <dbReference type="NCBI Taxonomy" id="949"/>
    <lineage>
        <taxon>Bacteria</taxon>
        <taxon>Pseudomonadati</taxon>
        <taxon>Pseudomonadota</taxon>
        <taxon>Alphaproteobacteria</taxon>
        <taxon>Rickettsiales</taxon>
        <taxon>Anaplasmataceae</taxon>
        <taxon>Anaplasma</taxon>
    </lineage>
</organism>
<dbReference type="KEGG" id="aplt:ANPL_00365"/>
<proteinExistence type="inferred from homology"/>
<dbReference type="GO" id="GO:0016887">
    <property type="term" value="F:ATP hydrolysis activity"/>
    <property type="evidence" value="ECO:0007669"/>
    <property type="project" value="InterPro"/>
</dbReference>
<dbReference type="GO" id="GO:0022857">
    <property type="term" value="F:transmembrane transporter activity"/>
    <property type="evidence" value="ECO:0007669"/>
    <property type="project" value="TreeGrafter"/>
</dbReference>
<evidence type="ECO:0000256" key="4">
    <source>
        <dbReference type="ARBA" id="ARBA00022840"/>
    </source>
</evidence>
<dbReference type="PANTHER" id="PTHR24220">
    <property type="entry name" value="IMPORT ATP-BINDING PROTEIN"/>
    <property type="match status" value="1"/>
</dbReference>
<dbReference type="PROSITE" id="PS50893">
    <property type="entry name" value="ABC_TRANSPORTER_2"/>
    <property type="match status" value="1"/>
</dbReference>
<feature type="domain" description="ABC transporter" evidence="6">
    <location>
        <begin position="15"/>
        <end position="233"/>
    </location>
</feature>
<evidence type="ECO:0000313" key="7">
    <source>
        <dbReference type="EMBL" id="QJC27195.1"/>
    </source>
</evidence>
<dbReference type="InterPro" id="IPR027417">
    <property type="entry name" value="P-loop_NTPase"/>
</dbReference>
<comment type="function">
    <text evidence="5">Part of an ABC transporter complex. Transmembrane domains (TMD) form a pore in the inner membrane and the ATP-binding domain (NBD) is responsible for energy generation.</text>
</comment>
<dbReference type="InterPro" id="IPR017871">
    <property type="entry name" value="ABC_transporter-like_CS"/>
</dbReference>
<evidence type="ECO:0000256" key="3">
    <source>
        <dbReference type="ARBA" id="ARBA00022741"/>
    </source>
</evidence>
<dbReference type="Gene3D" id="3.40.50.300">
    <property type="entry name" value="P-loop containing nucleotide triphosphate hydrolases"/>
    <property type="match status" value="1"/>
</dbReference>
<accession>A0A858PX83</accession>
<dbReference type="EMBL" id="CP046391">
    <property type="protein sequence ID" value="QJC27195.1"/>
    <property type="molecule type" value="Genomic_DNA"/>
</dbReference>
<dbReference type="InterPro" id="IPR003439">
    <property type="entry name" value="ABC_transporter-like_ATP-bd"/>
</dbReference>
<protein>
    <submittedName>
        <fullName evidence="7">Lipoprotein-releasing system ATP-binding protein LolD</fullName>
    </submittedName>
</protein>
<keyword evidence="2" id="KW-0813">Transport</keyword>
<dbReference type="Pfam" id="PF00005">
    <property type="entry name" value="ABC_tran"/>
    <property type="match status" value="1"/>
</dbReference>
<comment type="similarity">
    <text evidence="1">Belongs to the ABC transporter superfamily.</text>
</comment>
<keyword evidence="8" id="KW-1185">Reference proteome</keyword>
<sequence length="233" mass="25123">MGARLLGVISVNYTLELHDVGQHYAEHNATVFAGVNLKIAQGEFVALIGNSGAGKSTLLHIAGLLQVPTHGTVLINNVRCSPAKDAIRTKIRRANLGFVYQSPNLLHELNVLENVMLPLRILGQSTKKAHIEASAILQELGLEHKMLHQISCLSGGEKQRVALARALVNRPCLLLADEPTGSLDPSTSDAVFSVMYNSVKTRNLSALVVTHNHLLANKSDILLSLQNGKLAKL</sequence>
<name>A0A858PX83_9RICK</name>
<evidence type="ECO:0000313" key="8">
    <source>
        <dbReference type="Proteomes" id="UP000500930"/>
    </source>
</evidence>
<dbReference type="PANTHER" id="PTHR24220:SF689">
    <property type="entry name" value="LIPOPROTEIN-RELEASING SYSTEM ATP-BINDING PROTEIN LOLD"/>
    <property type="match status" value="1"/>
</dbReference>
<evidence type="ECO:0000259" key="6">
    <source>
        <dbReference type="PROSITE" id="PS50893"/>
    </source>
</evidence>
<dbReference type="GO" id="GO:0005886">
    <property type="term" value="C:plasma membrane"/>
    <property type="evidence" value="ECO:0007669"/>
    <property type="project" value="TreeGrafter"/>
</dbReference>
<dbReference type="Proteomes" id="UP000500930">
    <property type="component" value="Chromosome"/>
</dbReference>
<dbReference type="SUPFAM" id="SSF52540">
    <property type="entry name" value="P-loop containing nucleoside triphosphate hydrolases"/>
    <property type="match status" value="1"/>
</dbReference>
<keyword evidence="3" id="KW-0547">Nucleotide-binding</keyword>
<dbReference type="InterPro" id="IPR017911">
    <property type="entry name" value="MacB-like_ATP-bd"/>
</dbReference>
<dbReference type="SMART" id="SM00382">
    <property type="entry name" value="AAA"/>
    <property type="match status" value="1"/>
</dbReference>
<dbReference type="GO" id="GO:0089705">
    <property type="term" value="P:protein localization to outer membrane"/>
    <property type="evidence" value="ECO:0007669"/>
    <property type="project" value="TreeGrafter"/>
</dbReference>
<dbReference type="PROSITE" id="PS00211">
    <property type="entry name" value="ABC_TRANSPORTER_1"/>
    <property type="match status" value="1"/>
</dbReference>
<dbReference type="CDD" id="cd03255">
    <property type="entry name" value="ABC_MJ0796_LolCDE_FtsE"/>
    <property type="match status" value="1"/>
</dbReference>
<evidence type="ECO:0000256" key="5">
    <source>
        <dbReference type="ARBA" id="ARBA00024725"/>
    </source>
</evidence>
<keyword evidence="4 7" id="KW-0067">ATP-binding</keyword>
<evidence type="ECO:0000256" key="1">
    <source>
        <dbReference type="ARBA" id="ARBA00005417"/>
    </source>
</evidence>
<dbReference type="GO" id="GO:0005524">
    <property type="term" value="F:ATP binding"/>
    <property type="evidence" value="ECO:0007669"/>
    <property type="project" value="UniProtKB-KW"/>
</dbReference>
<keyword evidence="7" id="KW-0449">Lipoprotein</keyword>
<dbReference type="GO" id="GO:0044874">
    <property type="term" value="P:lipoprotein localization to outer membrane"/>
    <property type="evidence" value="ECO:0007669"/>
    <property type="project" value="TreeGrafter"/>
</dbReference>
<gene>
    <name evidence="7" type="primary">lolD</name>
    <name evidence="7" type="ORF">ANPL_00365</name>
</gene>
<dbReference type="AlphaFoldDB" id="A0A858PX83"/>
<dbReference type="InterPro" id="IPR003593">
    <property type="entry name" value="AAA+_ATPase"/>
</dbReference>
<evidence type="ECO:0000256" key="2">
    <source>
        <dbReference type="ARBA" id="ARBA00022448"/>
    </source>
</evidence>
<dbReference type="InterPro" id="IPR015854">
    <property type="entry name" value="ABC_transpr_LolD-like"/>
</dbReference>
<reference evidence="7 8" key="1">
    <citation type="journal article" date="2020" name="Pathogens">
        <title>First Whole Genome Sequence of Anaplasma platys, an Obligate Intracellular Rickettsial Pathogen of Dogs.</title>
        <authorList>
            <person name="Llanes A."/>
            <person name="Rajeev S."/>
        </authorList>
    </citation>
    <scope>NUCLEOTIDE SEQUENCE [LARGE SCALE GENOMIC DNA]</scope>
    <source>
        <strain evidence="7 8">S3</strain>
    </source>
</reference>